<feature type="transmembrane region" description="Helical" evidence="1">
    <location>
        <begin position="93"/>
        <end position="119"/>
    </location>
</feature>
<keyword evidence="1" id="KW-0812">Transmembrane</keyword>
<keyword evidence="1" id="KW-0472">Membrane</keyword>
<organism evidence="3">
    <name type="scientific">Glycine max</name>
    <name type="common">Soybean</name>
    <name type="synonym">Glycine hispida</name>
    <dbReference type="NCBI Taxonomy" id="3847"/>
    <lineage>
        <taxon>Eukaryota</taxon>
        <taxon>Viridiplantae</taxon>
        <taxon>Streptophyta</taxon>
        <taxon>Embryophyta</taxon>
        <taxon>Tracheophyta</taxon>
        <taxon>Spermatophyta</taxon>
        <taxon>Magnoliopsida</taxon>
        <taxon>eudicotyledons</taxon>
        <taxon>Gunneridae</taxon>
        <taxon>Pentapetalae</taxon>
        <taxon>rosids</taxon>
        <taxon>fabids</taxon>
        <taxon>Fabales</taxon>
        <taxon>Fabaceae</taxon>
        <taxon>Papilionoideae</taxon>
        <taxon>50 kb inversion clade</taxon>
        <taxon>NPAAA clade</taxon>
        <taxon>indigoferoid/millettioid clade</taxon>
        <taxon>Phaseoleae</taxon>
        <taxon>Glycine</taxon>
        <taxon>Glycine subgen. Soja</taxon>
    </lineage>
</organism>
<keyword evidence="5" id="KW-1185">Reference proteome</keyword>
<proteinExistence type="predicted"/>
<dbReference type="Gramene" id="KRH14792">
    <property type="protein sequence ID" value="KRH14792"/>
    <property type="gene ID" value="GLYMA_14G049300"/>
</dbReference>
<keyword evidence="1" id="KW-1133">Transmembrane helix</keyword>
<dbReference type="InterPro" id="IPR026961">
    <property type="entry name" value="PGG_dom"/>
</dbReference>
<sequence>MNCKTAGEIFQDAHEELQLDSSDWLKYTSKNFSAVTTLVASVSFATARNNIPGGTDNNGNPNLEGNPAIYTRLLDFAIYTHFSKAIQSLPLKLLLALCSLFVSIVAMLVAFCIGNSLLFSNFEHKIY</sequence>
<dbReference type="EnsemblPlants" id="KRH14792">
    <property type="protein sequence ID" value="KRH14792"/>
    <property type="gene ID" value="GLYMA_14G049300"/>
</dbReference>
<dbReference type="STRING" id="3847.A0A0R0GI81"/>
<evidence type="ECO:0000259" key="2">
    <source>
        <dbReference type="Pfam" id="PF13962"/>
    </source>
</evidence>
<evidence type="ECO:0000313" key="3">
    <source>
        <dbReference type="EMBL" id="KRH14792.1"/>
    </source>
</evidence>
<reference evidence="3" key="3">
    <citation type="submission" date="2018-07" db="EMBL/GenBank/DDBJ databases">
        <title>WGS assembly of Glycine max.</title>
        <authorList>
            <person name="Schmutz J."/>
            <person name="Cannon S."/>
            <person name="Schlueter J."/>
            <person name="Ma J."/>
            <person name="Mitros T."/>
            <person name="Nelson W."/>
            <person name="Hyten D."/>
            <person name="Song Q."/>
            <person name="Thelen J."/>
            <person name="Cheng J."/>
            <person name="Xu D."/>
            <person name="Hellsten U."/>
            <person name="May G."/>
            <person name="Yu Y."/>
            <person name="Sakurai T."/>
            <person name="Umezawa T."/>
            <person name="Bhattacharyya M."/>
            <person name="Sandhu D."/>
            <person name="Valliyodan B."/>
            <person name="Lindquist E."/>
            <person name="Peto M."/>
            <person name="Grant D."/>
            <person name="Shu S."/>
            <person name="Goodstein D."/>
            <person name="Barry K."/>
            <person name="Futrell-Griggs M."/>
            <person name="Abernathy B."/>
            <person name="Du J."/>
            <person name="Tian Z."/>
            <person name="Zhu L."/>
            <person name="Gill N."/>
            <person name="Joshi T."/>
            <person name="Libault M."/>
            <person name="Sethuraman A."/>
            <person name="Zhang X."/>
            <person name="Shinozaki K."/>
            <person name="Nguyen H."/>
            <person name="Wing R."/>
            <person name="Cregan P."/>
            <person name="Specht J."/>
            <person name="Grimwood J."/>
            <person name="Rokhsar D."/>
            <person name="Stacey G."/>
            <person name="Shoemaker R."/>
            <person name="Jackson S."/>
        </authorList>
    </citation>
    <scope>NUCLEOTIDE SEQUENCE</scope>
    <source>
        <tissue evidence="3">Callus</tissue>
    </source>
</reference>
<evidence type="ECO:0000313" key="4">
    <source>
        <dbReference type="EnsemblPlants" id="KRH14792"/>
    </source>
</evidence>
<reference evidence="3 4" key="1">
    <citation type="journal article" date="2010" name="Nature">
        <title>Genome sequence of the palaeopolyploid soybean.</title>
        <authorList>
            <person name="Schmutz J."/>
            <person name="Cannon S.B."/>
            <person name="Schlueter J."/>
            <person name="Ma J."/>
            <person name="Mitros T."/>
            <person name="Nelson W."/>
            <person name="Hyten D.L."/>
            <person name="Song Q."/>
            <person name="Thelen J.J."/>
            <person name="Cheng J."/>
            <person name="Xu D."/>
            <person name="Hellsten U."/>
            <person name="May G.D."/>
            <person name="Yu Y."/>
            <person name="Sakurai T."/>
            <person name="Umezawa T."/>
            <person name="Bhattacharyya M.K."/>
            <person name="Sandhu D."/>
            <person name="Valliyodan B."/>
            <person name="Lindquist E."/>
            <person name="Peto M."/>
            <person name="Grant D."/>
            <person name="Shu S."/>
            <person name="Goodstein D."/>
            <person name="Barry K."/>
            <person name="Futrell-Griggs M."/>
            <person name="Abernathy B."/>
            <person name="Du J."/>
            <person name="Tian Z."/>
            <person name="Zhu L."/>
            <person name="Gill N."/>
            <person name="Joshi T."/>
            <person name="Libault M."/>
            <person name="Sethuraman A."/>
            <person name="Zhang X.-C."/>
            <person name="Shinozaki K."/>
            <person name="Nguyen H.T."/>
            <person name="Wing R.A."/>
            <person name="Cregan P."/>
            <person name="Specht J."/>
            <person name="Grimwood J."/>
            <person name="Rokhsar D."/>
            <person name="Stacey G."/>
            <person name="Shoemaker R.C."/>
            <person name="Jackson S.A."/>
        </authorList>
    </citation>
    <scope>NUCLEOTIDE SEQUENCE</scope>
    <source>
        <strain evidence="4">cv. Williams 82</strain>
        <tissue evidence="3">Callus</tissue>
    </source>
</reference>
<dbReference type="PANTHER" id="PTHR24177">
    <property type="entry name" value="CASKIN"/>
    <property type="match status" value="1"/>
</dbReference>
<dbReference type="Pfam" id="PF13962">
    <property type="entry name" value="PGG"/>
    <property type="match status" value="1"/>
</dbReference>
<dbReference type="GO" id="GO:0016020">
    <property type="term" value="C:membrane"/>
    <property type="evidence" value="ECO:0000318"/>
    <property type="project" value="GO_Central"/>
</dbReference>
<evidence type="ECO:0000256" key="1">
    <source>
        <dbReference type="SAM" id="Phobius"/>
    </source>
</evidence>
<evidence type="ECO:0000313" key="5">
    <source>
        <dbReference type="Proteomes" id="UP000008827"/>
    </source>
</evidence>
<reference evidence="4" key="2">
    <citation type="submission" date="2018-02" db="UniProtKB">
        <authorList>
            <consortium name="EnsemblPlants"/>
        </authorList>
    </citation>
    <scope>IDENTIFICATION</scope>
    <source>
        <strain evidence="4">Williams 82</strain>
    </source>
</reference>
<accession>A0A0R0GI81</accession>
<gene>
    <name evidence="3" type="ORF">GLYMA_14G049300</name>
</gene>
<feature type="domain" description="PGG" evidence="2">
    <location>
        <begin position="23"/>
        <end position="79"/>
    </location>
</feature>
<dbReference type="EMBL" id="CM000847">
    <property type="protein sequence ID" value="KRH14792.1"/>
    <property type="molecule type" value="Genomic_DNA"/>
</dbReference>
<protein>
    <recommendedName>
        <fullName evidence="2">PGG domain-containing protein</fullName>
    </recommendedName>
</protein>
<dbReference type="PANTHER" id="PTHR24177:SF187">
    <property type="entry name" value="ANKYRIN REPEAT PROTEIN"/>
    <property type="match status" value="1"/>
</dbReference>
<dbReference type="Proteomes" id="UP000008827">
    <property type="component" value="Chromosome 14"/>
</dbReference>
<dbReference type="AlphaFoldDB" id="A0A0R0GI81"/>
<name>A0A0R0GI81_SOYBN</name>
<dbReference type="InParanoid" id="A0A0R0GI81"/>